<dbReference type="InterPro" id="IPR039421">
    <property type="entry name" value="Type_1_exporter"/>
</dbReference>
<keyword evidence="12" id="KW-1185">Reference proteome</keyword>
<dbReference type="SUPFAM" id="SSF90123">
    <property type="entry name" value="ABC transporter transmembrane region"/>
    <property type="match status" value="1"/>
</dbReference>
<dbReference type="SUPFAM" id="SSF52540">
    <property type="entry name" value="P-loop containing nucleoside triphosphate hydrolases"/>
    <property type="match status" value="1"/>
</dbReference>
<organism evidence="11 12">
    <name type="scientific">Flaviflagellibacter deserti</name>
    <dbReference type="NCBI Taxonomy" id="2267266"/>
    <lineage>
        <taxon>Bacteria</taxon>
        <taxon>Pseudomonadati</taxon>
        <taxon>Pseudomonadota</taxon>
        <taxon>Alphaproteobacteria</taxon>
        <taxon>Hyphomicrobiales</taxon>
        <taxon>Flaviflagellibacter</taxon>
    </lineage>
</organism>
<evidence type="ECO:0000313" key="11">
    <source>
        <dbReference type="EMBL" id="MFC5067552.1"/>
    </source>
</evidence>
<keyword evidence="3 8" id="KW-0812">Transmembrane</keyword>
<dbReference type="CDD" id="cd07346">
    <property type="entry name" value="ABC_6TM_exporters"/>
    <property type="match status" value="1"/>
</dbReference>
<evidence type="ECO:0000256" key="1">
    <source>
        <dbReference type="ARBA" id="ARBA00004651"/>
    </source>
</evidence>
<sequence>MDDLCRYAERPLAFFARYIGRHRPLHIVIVLAVLGAVACSVSTQYGIKLLIDSLSSPPGYGYSPWVAFAILLSFIVADNLLWRVASWNASHAFVDVTGDLRSDLFRHLTGHAPTYFADRLPGVLTSRVTATSNAVFQIENMFVWNVMPPCVATVGAIVFLGLVSLQMAAVLVMVAGAMMLVMFRIAAKGRPLHHDFADKAAAVDGEMIDVVGNIALVRAFGAIGREHLRFDATVAEEMTARRRSLLYLEKLRLLHALVVVVMTLVLLGWVISLWQNGRATAGDVVLVCTLGIAVLSATRDLAVALVDVTQHMARLSEALATLLSPHEMRDHPNAAALVPKGTRITFENISFQYPNGKRVFDSFSVDIEPGQRVGLVGSSGGGKSTLVALLQRFYEPESGRILIDGQNIALTTEDSLRESIAVVPQDTALLNRTLLENIRYGRPDAADDEVWEAAIAARCRPFIENLPLGLDTVVGDRGLKLSGGQRQRIAIARAFLKNAPLLILDEATSALDTEAEEAIREALERLMTGRTVIAIAHRLSTLREFDRILVMRGGKLVEDGAPEDLMRGESVYGGLVNRELSRLAVQTA</sequence>
<reference evidence="12" key="1">
    <citation type="journal article" date="2019" name="Int. J. Syst. Evol. Microbiol.">
        <title>The Global Catalogue of Microorganisms (GCM) 10K type strain sequencing project: providing services to taxonomists for standard genome sequencing and annotation.</title>
        <authorList>
            <consortium name="The Broad Institute Genomics Platform"/>
            <consortium name="The Broad Institute Genome Sequencing Center for Infectious Disease"/>
            <person name="Wu L."/>
            <person name="Ma J."/>
        </authorList>
    </citation>
    <scope>NUCLEOTIDE SEQUENCE [LARGE SCALE GENOMIC DNA]</scope>
    <source>
        <strain evidence="12">CGMCC 1.16444</strain>
    </source>
</reference>
<evidence type="ECO:0000256" key="3">
    <source>
        <dbReference type="ARBA" id="ARBA00022692"/>
    </source>
</evidence>
<evidence type="ECO:0000256" key="5">
    <source>
        <dbReference type="ARBA" id="ARBA00022840"/>
    </source>
</evidence>
<dbReference type="EMBL" id="JBHSJF010000005">
    <property type="protein sequence ID" value="MFC5067552.1"/>
    <property type="molecule type" value="Genomic_DNA"/>
</dbReference>
<dbReference type="Pfam" id="PF00664">
    <property type="entry name" value="ABC_membrane"/>
    <property type="match status" value="1"/>
</dbReference>
<dbReference type="PROSITE" id="PS50929">
    <property type="entry name" value="ABC_TM1F"/>
    <property type="match status" value="1"/>
</dbReference>
<accession>A0ABV9YZH7</accession>
<evidence type="ECO:0000259" key="10">
    <source>
        <dbReference type="PROSITE" id="PS50929"/>
    </source>
</evidence>
<comment type="caution">
    <text evidence="11">The sequence shown here is derived from an EMBL/GenBank/DDBJ whole genome shotgun (WGS) entry which is preliminary data.</text>
</comment>
<dbReference type="InterPro" id="IPR017871">
    <property type="entry name" value="ABC_transporter-like_CS"/>
</dbReference>
<feature type="transmembrane region" description="Helical" evidence="8">
    <location>
        <begin position="25"/>
        <end position="45"/>
    </location>
</feature>
<dbReference type="InterPro" id="IPR027417">
    <property type="entry name" value="P-loop_NTPase"/>
</dbReference>
<name>A0ABV9YZH7_9HYPH</name>
<feature type="transmembrane region" description="Helical" evidence="8">
    <location>
        <begin position="65"/>
        <end position="82"/>
    </location>
</feature>
<evidence type="ECO:0000256" key="8">
    <source>
        <dbReference type="SAM" id="Phobius"/>
    </source>
</evidence>
<dbReference type="PROSITE" id="PS50893">
    <property type="entry name" value="ABC_TRANSPORTER_2"/>
    <property type="match status" value="1"/>
</dbReference>
<evidence type="ECO:0000256" key="4">
    <source>
        <dbReference type="ARBA" id="ARBA00022741"/>
    </source>
</evidence>
<proteinExistence type="inferred from homology"/>
<dbReference type="Gene3D" id="3.40.50.300">
    <property type="entry name" value="P-loop containing nucleotide triphosphate hydrolases"/>
    <property type="match status" value="1"/>
</dbReference>
<dbReference type="RefSeq" id="WP_114957040.1">
    <property type="nucleotide sequence ID" value="NZ_JBHSJF010000005.1"/>
</dbReference>
<gene>
    <name evidence="11" type="ORF">ACFPFW_05925</name>
</gene>
<feature type="transmembrane region" description="Helical" evidence="8">
    <location>
        <begin position="142"/>
        <end position="162"/>
    </location>
</feature>
<dbReference type="InterPro" id="IPR003439">
    <property type="entry name" value="ABC_transporter-like_ATP-bd"/>
</dbReference>
<dbReference type="Gene3D" id="1.20.1560.10">
    <property type="entry name" value="ABC transporter type 1, transmembrane domain"/>
    <property type="match status" value="1"/>
</dbReference>
<dbReference type="InterPro" id="IPR036640">
    <property type="entry name" value="ABC1_TM_sf"/>
</dbReference>
<comment type="subcellular location">
    <subcellularLocation>
        <location evidence="1">Cell membrane</location>
        <topology evidence="1">Multi-pass membrane protein</topology>
    </subcellularLocation>
</comment>
<protein>
    <submittedName>
        <fullName evidence="11">ABC transporter ATP-binding protein</fullName>
    </submittedName>
</protein>
<comment type="similarity">
    <text evidence="2">Belongs to the ABC transporter superfamily.</text>
</comment>
<keyword evidence="6 8" id="KW-1133">Transmembrane helix</keyword>
<keyword evidence="7 8" id="KW-0472">Membrane</keyword>
<dbReference type="GO" id="GO:0005524">
    <property type="term" value="F:ATP binding"/>
    <property type="evidence" value="ECO:0007669"/>
    <property type="project" value="UniProtKB-KW"/>
</dbReference>
<evidence type="ECO:0000259" key="9">
    <source>
        <dbReference type="PROSITE" id="PS50893"/>
    </source>
</evidence>
<evidence type="ECO:0000256" key="2">
    <source>
        <dbReference type="ARBA" id="ARBA00005417"/>
    </source>
</evidence>
<dbReference type="Proteomes" id="UP001595796">
    <property type="component" value="Unassembled WGS sequence"/>
</dbReference>
<dbReference type="InterPro" id="IPR011527">
    <property type="entry name" value="ABC1_TM_dom"/>
</dbReference>
<keyword evidence="5 11" id="KW-0067">ATP-binding</keyword>
<evidence type="ECO:0000313" key="12">
    <source>
        <dbReference type="Proteomes" id="UP001595796"/>
    </source>
</evidence>
<dbReference type="InterPro" id="IPR003593">
    <property type="entry name" value="AAA+_ATPase"/>
</dbReference>
<feature type="domain" description="ABC transporter" evidence="9">
    <location>
        <begin position="344"/>
        <end position="578"/>
    </location>
</feature>
<dbReference type="PANTHER" id="PTHR24221:SF654">
    <property type="entry name" value="ATP-BINDING CASSETTE SUB-FAMILY B MEMBER 6"/>
    <property type="match status" value="1"/>
</dbReference>
<evidence type="ECO:0000256" key="7">
    <source>
        <dbReference type="ARBA" id="ARBA00023136"/>
    </source>
</evidence>
<feature type="transmembrane region" description="Helical" evidence="8">
    <location>
        <begin position="251"/>
        <end position="272"/>
    </location>
</feature>
<evidence type="ECO:0000256" key="6">
    <source>
        <dbReference type="ARBA" id="ARBA00022989"/>
    </source>
</evidence>
<dbReference type="PANTHER" id="PTHR24221">
    <property type="entry name" value="ATP-BINDING CASSETTE SUB-FAMILY B"/>
    <property type="match status" value="1"/>
</dbReference>
<dbReference type="Pfam" id="PF00005">
    <property type="entry name" value="ABC_tran"/>
    <property type="match status" value="1"/>
</dbReference>
<dbReference type="SMART" id="SM00382">
    <property type="entry name" value="AAA"/>
    <property type="match status" value="1"/>
</dbReference>
<feature type="domain" description="ABC transmembrane type-1" evidence="10">
    <location>
        <begin position="27"/>
        <end position="310"/>
    </location>
</feature>
<keyword evidence="4" id="KW-0547">Nucleotide-binding</keyword>
<dbReference type="PROSITE" id="PS00211">
    <property type="entry name" value="ABC_TRANSPORTER_1"/>
    <property type="match status" value="1"/>
</dbReference>
<feature type="transmembrane region" description="Helical" evidence="8">
    <location>
        <begin position="168"/>
        <end position="187"/>
    </location>
</feature>